<proteinExistence type="predicted"/>
<accession>A0A0F9AG30</accession>
<organism evidence="1">
    <name type="scientific">marine sediment metagenome</name>
    <dbReference type="NCBI Taxonomy" id="412755"/>
    <lineage>
        <taxon>unclassified sequences</taxon>
        <taxon>metagenomes</taxon>
        <taxon>ecological metagenomes</taxon>
    </lineage>
</organism>
<evidence type="ECO:0000313" key="1">
    <source>
        <dbReference type="EMBL" id="KKL08494.1"/>
    </source>
</evidence>
<gene>
    <name evidence="1" type="ORF">LCGC14_2575320</name>
</gene>
<comment type="caution">
    <text evidence="1">The sequence shown here is derived from an EMBL/GenBank/DDBJ whole genome shotgun (WGS) entry which is preliminary data.</text>
</comment>
<protein>
    <submittedName>
        <fullName evidence="1">Uncharacterized protein</fullName>
    </submittedName>
</protein>
<reference evidence="1" key="1">
    <citation type="journal article" date="2015" name="Nature">
        <title>Complex archaea that bridge the gap between prokaryotes and eukaryotes.</title>
        <authorList>
            <person name="Spang A."/>
            <person name="Saw J.H."/>
            <person name="Jorgensen S.L."/>
            <person name="Zaremba-Niedzwiedzka K."/>
            <person name="Martijn J."/>
            <person name="Lind A.E."/>
            <person name="van Eijk R."/>
            <person name="Schleper C."/>
            <person name="Guy L."/>
            <person name="Ettema T.J."/>
        </authorList>
    </citation>
    <scope>NUCLEOTIDE SEQUENCE</scope>
</reference>
<dbReference type="AlphaFoldDB" id="A0A0F9AG30"/>
<sequence length="336" mass="35604">MAKDPKGYAPTEFQLAFVAESTKGTANTTTMQLMNADVITMPNLNPVIVNETRTGTGRVRKVADAFICQKGIVKTIPFSGIPDTTVLPLLVQNIMSNTVDTGPASYDVPYNYTPPEILNGAGSGNITQTVTVAMVSPEGSNSIIFPGCVLTKLTLEAGIDEENGRFKMSGEFQTRHIHSDKAVAPSSMVAYGSTYYYITTLTGKTTFAGIADCVIDAVNLDLENPTSYSGFNSNGDPDSINRGVDGGFRADMMATIKYDAATAVLNADLVDGGTAALIEVSDNVTWASVTNNAFAVKSDNAIISSVAFNERSSMYLDVMVEMGSDGSTDDVIELVV</sequence>
<name>A0A0F9AG30_9ZZZZ</name>
<dbReference type="EMBL" id="LAZR01042855">
    <property type="protein sequence ID" value="KKL08494.1"/>
    <property type="molecule type" value="Genomic_DNA"/>
</dbReference>